<evidence type="ECO:0000256" key="3">
    <source>
        <dbReference type="ARBA" id="ARBA00022475"/>
    </source>
</evidence>
<dbReference type="GO" id="GO:0005886">
    <property type="term" value="C:plasma membrane"/>
    <property type="evidence" value="ECO:0007669"/>
    <property type="project" value="UniProtKB-SubCell"/>
</dbReference>
<feature type="transmembrane region" description="Helical" evidence="8">
    <location>
        <begin position="513"/>
        <end position="533"/>
    </location>
</feature>
<keyword evidence="7 8" id="KW-0472">Membrane</keyword>
<proteinExistence type="predicted"/>
<dbReference type="GO" id="GO:0008324">
    <property type="term" value="F:monoatomic cation transmembrane transporter activity"/>
    <property type="evidence" value="ECO:0007669"/>
    <property type="project" value="InterPro"/>
</dbReference>
<comment type="caution">
    <text evidence="9">The sequence shown here is derived from an EMBL/GenBank/DDBJ whole genome shotgun (WGS) entry which is preliminary data.</text>
</comment>
<dbReference type="OMA" id="STHWIML"/>
<evidence type="ECO:0000313" key="9">
    <source>
        <dbReference type="EMBL" id="RGU56091.1"/>
    </source>
</evidence>
<evidence type="ECO:0000256" key="2">
    <source>
        <dbReference type="ARBA" id="ARBA00022448"/>
    </source>
</evidence>
<keyword evidence="2" id="KW-0813">Transport</keyword>
<feature type="transmembrane region" description="Helical" evidence="8">
    <location>
        <begin position="336"/>
        <end position="358"/>
    </location>
</feature>
<feature type="transmembrane region" description="Helical" evidence="8">
    <location>
        <begin position="92"/>
        <end position="108"/>
    </location>
</feature>
<organism evidence="9 10">
    <name type="scientific">Odoribacter splanchnicus</name>
    <dbReference type="NCBI Taxonomy" id="28118"/>
    <lineage>
        <taxon>Bacteria</taxon>
        <taxon>Pseudomonadati</taxon>
        <taxon>Bacteroidota</taxon>
        <taxon>Bacteroidia</taxon>
        <taxon>Bacteroidales</taxon>
        <taxon>Odoribacteraceae</taxon>
        <taxon>Odoribacter</taxon>
    </lineage>
</organism>
<dbReference type="GeneID" id="61275207"/>
<sequence>MKLYHKAFLYRHKWIQPYLQKVLGGIDAVTFLAALALIGGVVYEHGFIISEGAEADLGVLYRTVWGVFLVQTTMHIGLAYRETLKKYRTFTWVLNILLYLTLIPVIFFEPESGALKYFWLFLNNRIFQLILLLLLSLLRLSSGVIGLLGKRTNPSLILAGSFFLIICIGTGLLMLPRCTVDGISWVNALFVSTSAVCVTGLVPVDVATTFTSLGQLVIIILIQIGGLGVMTLTCFFAMFFMGNTSVYNQLAVRDMISSDSLSSLLSTVIYILFFTLVIEGAGMLVLFLSIHGTLGMTVQQEMVFAAFHSISAFCNAGFSTLSENLGNPLVMQHHNLLYITISVLIILGGIGFPILVNFKHIAGYHLKRLFYFIRTGKRDRQRIRHLYNLNTKIVLLTTLILLTGGTIAILLFEWNGAFAGMSMPDKWVQAFFNATCPRTAGFTSIGLTSFSLQSLLLMLLLMFIGGAAQSTAGGVKVNAFAAAVLSLFAVIRGKSRVEVFRRQLSVDSIRRSNATLVMYLMILFLGVFVLSVLEPHASLLALVFECTSALSTVGSSLGLTPALGEAGKLFVSLLMFIGRVGVITIVLGFVPPQKHTKYKYPDDNLIIN</sequence>
<feature type="transmembrane region" description="Helical" evidence="8">
    <location>
        <begin position="261"/>
        <end position="290"/>
    </location>
</feature>
<dbReference type="PANTHER" id="PTHR32024:SF1">
    <property type="entry name" value="KTR SYSTEM POTASSIUM UPTAKE PROTEIN B"/>
    <property type="match status" value="1"/>
</dbReference>
<feature type="transmembrane region" description="Helical" evidence="8">
    <location>
        <begin position="569"/>
        <end position="590"/>
    </location>
</feature>
<dbReference type="EMBL" id="QRYC01000012">
    <property type="protein sequence ID" value="RGU56091.1"/>
    <property type="molecule type" value="Genomic_DNA"/>
</dbReference>
<feature type="transmembrane region" description="Helical" evidence="8">
    <location>
        <begin position="63"/>
        <end position="80"/>
    </location>
</feature>
<protein>
    <submittedName>
        <fullName evidence="9">Potassium transporter</fullName>
    </submittedName>
</protein>
<gene>
    <name evidence="9" type="ORF">DWW57_10040</name>
</gene>
<keyword evidence="6" id="KW-0406">Ion transport</keyword>
<feature type="transmembrane region" description="Helical" evidence="8">
    <location>
        <begin position="540"/>
        <end position="563"/>
    </location>
</feature>
<evidence type="ECO:0000256" key="4">
    <source>
        <dbReference type="ARBA" id="ARBA00022692"/>
    </source>
</evidence>
<feature type="transmembrane region" description="Helical" evidence="8">
    <location>
        <begin position="156"/>
        <end position="176"/>
    </location>
</feature>
<dbReference type="PANTHER" id="PTHR32024">
    <property type="entry name" value="TRK SYSTEM POTASSIUM UPTAKE PROTEIN TRKG-RELATED"/>
    <property type="match status" value="1"/>
</dbReference>
<dbReference type="GO" id="GO:0030001">
    <property type="term" value="P:metal ion transport"/>
    <property type="evidence" value="ECO:0007669"/>
    <property type="project" value="UniProtKB-ARBA"/>
</dbReference>
<dbReference type="AlphaFoldDB" id="A0A412TQZ5"/>
<feature type="transmembrane region" description="Helical" evidence="8">
    <location>
        <begin position="21"/>
        <end position="43"/>
    </location>
</feature>
<dbReference type="InterPro" id="IPR003445">
    <property type="entry name" value="Cat_transpt"/>
</dbReference>
<evidence type="ECO:0000256" key="7">
    <source>
        <dbReference type="ARBA" id="ARBA00023136"/>
    </source>
</evidence>
<reference evidence="9 10" key="1">
    <citation type="submission" date="2018-08" db="EMBL/GenBank/DDBJ databases">
        <title>A genome reference for cultivated species of the human gut microbiota.</title>
        <authorList>
            <person name="Zou Y."/>
            <person name="Xue W."/>
            <person name="Luo G."/>
        </authorList>
    </citation>
    <scope>NUCLEOTIDE SEQUENCE [LARGE SCALE GENOMIC DNA]</scope>
    <source>
        <strain evidence="9 10">AF16-14</strain>
    </source>
</reference>
<keyword evidence="4 8" id="KW-0812">Transmembrane</keyword>
<feature type="transmembrane region" description="Helical" evidence="8">
    <location>
        <begin position="475"/>
        <end position="493"/>
    </location>
</feature>
<dbReference type="RefSeq" id="WP_013612179.1">
    <property type="nucleotide sequence ID" value="NZ_CABJFF010000011.1"/>
</dbReference>
<feature type="transmembrane region" description="Helical" evidence="8">
    <location>
        <begin position="450"/>
        <end position="468"/>
    </location>
</feature>
<feature type="transmembrane region" description="Helical" evidence="8">
    <location>
        <begin position="182"/>
        <end position="204"/>
    </location>
</feature>
<keyword evidence="3" id="KW-1003">Cell membrane</keyword>
<accession>A0A412TQZ5</accession>
<evidence type="ECO:0000256" key="6">
    <source>
        <dbReference type="ARBA" id="ARBA00023065"/>
    </source>
</evidence>
<feature type="transmembrane region" description="Helical" evidence="8">
    <location>
        <begin position="216"/>
        <end position="241"/>
    </location>
</feature>
<evidence type="ECO:0000256" key="5">
    <source>
        <dbReference type="ARBA" id="ARBA00022989"/>
    </source>
</evidence>
<comment type="subcellular location">
    <subcellularLocation>
        <location evidence="1">Cell membrane</location>
        <topology evidence="1">Multi-pass membrane protein</topology>
    </subcellularLocation>
</comment>
<evidence type="ECO:0000313" key="10">
    <source>
        <dbReference type="Proteomes" id="UP000284243"/>
    </source>
</evidence>
<feature type="transmembrane region" description="Helical" evidence="8">
    <location>
        <begin position="393"/>
        <end position="412"/>
    </location>
</feature>
<dbReference type="Proteomes" id="UP000284243">
    <property type="component" value="Unassembled WGS sequence"/>
</dbReference>
<evidence type="ECO:0000256" key="8">
    <source>
        <dbReference type="SAM" id="Phobius"/>
    </source>
</evidence>
<feature type="transmembrane region" description="Helical" evidence="8">
    <location>
        <begin position="302"/>
        <end position="321"/>
    </location>
</feature>
<name>A0A412TQZ5_9BACT</name>
<evidence type="ECO:0000256" key="1">
    <source>
        <dbReference type="ARBA" id="ARBA00004651"/>
    </source>
</evidence>
<dbReference type="Pfam" id="PF02386">
    <property type="entry name" value="TrkH"/>
    <property type="match status" value="1"/>
</dbReference>
<keyword evidence="5 8" id="KW-1133">Transmembrane helix</keyword>
<feature type="transmembrane region" description="Helical" evidence="8">
    <location>
        <begin position="128"/>
        <end position="149"/>
    </location>
</feature>